<organism evidence="3 4">
    <name type="scientific">Spizellomyces punctatus (strain DAOM BR117)</name>
    <dbReference type="NCBI Taxonomy" id="645134"/>
    <lineage>
        <taxon>Eukaryota</taxon>
        <taxon>Fungi</taxon>
        <taxon>Fungi incertae sedis</taxon>
        <taxon>Chytridiomycota</taxon>
        <taxon>Chytridiomycota incertae sedis</taxon>
        <taxon>Chytridiomycetes</taxon>
        <taxon>Spizellomycetales</taxon>
        <taxon>Spizellomycetaceae</taxon>
        <taxon>Spizellomyces</taxon>
    </lineage>
</organism>
<dbReference type="Proteomes" id="UP000053201">
    <property type="component" value="Unassembled WGS sequence"/>
</dbReference>
<accession>A0A0L0HL35</accession>
<keyword evidence="4" id="KW-1185">Reference proteome</keyword>
<evidence type="ECO:0000256" key="1">
    <source>
        <dbReference type="SAM" id="MobiDB-lite"/>
    </source>
</evidence>
<evidence type="ECO:0000256" key="2">
    <source>
        <dbReference type="SAM" id="Phobius"/>
    </source>
</evidence>
<feature type="region of interest" description="Disordered" evidence="1">
    <location>
        <begin position="40"/>
        <end position="104"/>
    </location>
</feature>
<gene>
    <name evidence="3" type="ORF">SPPG_03345</name>
</gene>
<keyword evidence="2" id="KW-0812">Transmembrane</keyword>
<dbReference type="VEuPathDB" id="FungiDB:SPPG_03345"/>
<feature type="compositionally biased region" description="Polar residues" evidence="1">
    <location>
        <begin position="75"/>
        <end position="98"/>
    </location>
</feature>
<dbReference type="GeneID" id="27686870"/>
<evidence type="ECO:0000313" key="4">
    <source>
        <dbReference type="Proteomes" id="UP000053201"/>
    </source>
</evidence>
<evidence type="ECO:0000313" key="3">
    <source>
        <dbReference type="EMBL" id="KND01544.1"/>
    </source>
</evidence>
<dbReference type="AlphaFoldDB" id="A0A0L0HL35"/>
<name>A0A0L0HL35_SPIPD</name>
<reference evidence="3 4" key="1">
    <citation type="submission" date="2009-08" db="EMBL/GenBank/DDBJ databases">
        <title>The Genome Sequence of Spizellomyces punctatus strain DAOM BR117.</title>
        <authorList>
            <consortium name="The Broad Institute Genome Sequencing Platform"/>
            <person name="Russ C."/>
            <person name="Cuomo C."/>
            <person name="Shea T."/>
            <person name="Young S.K."/>
            <person name="Zeng Q."/>
            <person name="Koehrsen M."/>
            <person name="Haas B."/>
            <person name="Borodovsky M."/>
            <person name="Guigo R."/>
            <person name="Alvarado L."/>
            <person name="Berlin A."/>
            <person name="Bochicchio J."/>
            <person name="Borenstein D."/>
            <person name="Chapman S."/>
            <person name="Chen Z."/>
            <person name="Engels R."/>
            <person name="Freedman E."/>
            <person name="Gellesch M."/>
            <person name="Goldberg J."/>
            <person name="Griggs A."/>
            <person name="Gujja S."/>
            <person name="Heiman D."/>
            <person name="Hepburn T."/>
            <person name="Howarth C."/>
            <person name="Jen D."/>
            <person name="Larson L."/>
            <person name="Lewis B."/>
            <person name="Mehta T."/>
            <person name="Park D."/>
            <person name="Pearson M."/>
            <person name="Roberts A."/>
            <person name="Saif S."/>
            <person name="Shenoy N."/>
            <person name="Sisk P."/>
            <person name="Stolte C."/>
            <person name="Sykes S."/>
            <person name="Thomson T."/>
            <person name="Walk T."/>
            <person name="White J."/>
            <person name="Yandava C."/>
            <person name="Burger G."/>
            <person name="Gray M.W."/>
            <person name="Holland P.W.H."/>
            <person name="King N."/>
            <person name="Lang F.B.F."/>
            <person name="Roger A.J."/>
            <person name="Ruiz-Trillo I."/>
            <person name="Lander E."/>
            <person name="Nusbaum C."/>
        </authorList>
    </citation>
    <scope>NUCLEOTIDE SEQUENCE [LARGE SCALE GENOMIC DNA]</scope>
    <source>
        <strain evidence="3 4">DAOM BR117</strain>
    </source>
</reference>
<dbReference type="InParanoid" id="A0A0L0HL35"/>
<dbReference type="EMBL" id="KQ257454">
    <property type="protein sequence ID" value="KND01544.1"/>
    <property type="molecule type" value="Genomic_DNA"/>
</dbReference>
<sequence>MDQRAAFYLAGLSSALAVVLVVFAAVFLWKRRKGSILVSRTAQDKDKAPHRRSVPCESTIPLASRTGDKPAHRSASLSRPQPEQTGLRSGKSDPSTPKSFPASPSFRTILATRSCESLLQLPSPAVETWTLDILDAQPSRSDSTINVTTTPSLPRRVRQQPTQENLNDSGVPLESESLRDSLGQQFGTMITAPTSNGSK</sequence>
<keyword evidence="2" id="KW-1133">Transmembrane helix</keyword>
<feature type="compositionally biased region" description="Polar residues" evidence="1">
    <location>
        <begin position="159"/>
        <end position="168"/>
    </location>
</feature>
<dbReference type="OrthoDB" id="10341755at2759"/>
<protein>
    <submittedName>
        <fullName evidence="3">Uncharacterized protein</fullName>
    </submittedName>
</protein>
<keyword evidence="2" id="KW-0472">Membrane</keyword>
<proteinExistence type="predicted"/>
<feature type="transmembrane region" description="Helical" evidence="2">
    <location>
        <begin position="6"/>
        <end position="29"/>
    </location>
</feature>
<feature type="region of interest" description="Disordered" evidence="1">
    <location>
        <begin position="155"/>
        <end position="176"/>
    </location>
</feature>
<dbReference type="RefSeq" id="XP_016609583.1">
    <property type="nucleotide sequence ID" value="XM_016751617.1"/>
</dbReference>